<accession>A0A3E2GVD0</accession>
<dbReference type="AlphaFoldDB" id="A0A3E2GVD0"/>
<feature type="non-terminal residue" evidence="1">
    <location>
        <position position="1"/>
    </location>
</feature>
<dbReference type="Proteomes" id="UP000258309">
    <property type="component" value="Unassembled WGS sequence"/>
</dbReference>
<dbReference type="OrthoDB" id="4710382at2759"/>
<reference evidence="1 2" key="1">
    <citation type="submission" date="2018-05" db="EMBL/GenBank/DDBJ databases">
        <title>Draft genome sequence of Scytalidium lignicola DSM 105466, a ubiquitous saprotrophic fungus.</title>
        <authorList>
            <person name="Buettner E."/>
            <person name="Gebauer A.M."/>
            <person name="Hofrichter M."/>
            <person name="Liers C."/>
            <person name="Kellner H."/>
        </authorList>
    </citation>
    <scope>NUCLEOTIDE SEQUENCE [LARGE SCALE GENOMIC DNA]</scope>
    <source>
        <strain evidence="1 2">DSM 105466</strain>
    </source>
</reference>
<gene>
    <name evidence="1" type="ORF">B7463_g11269</name>
</gene>
<evidence type="ECO:0000313" key="2">
    <source>
        <dbReference type="Proteomes" id="UP000258309"/>
    </source>
</evidence>
<organism evidence="1 2">
    <name type="scientific">Scytalidium lignicola</name>
    <name type="common">Hyphomycete</name>
    <dbReference type="NCBI Taxonomy" id="5539"/>
    <lineage>
        <taxon>Eukaryota</taxon>
        <taxon>Fungi</taxon>
        <taxon>Dikarya</taxon>
        <taxon>Ascomycota</taxon>
        <taxon>Pezizomycotina</taxon>
        <taxon>Leotiomycetes</taxon>
        <taxon>Leotiomycetes incertae sedis</taxon>
        <taxon>Scytalidium</taxon>
    </lineage>
</organism>
<sequence>MDAQAKSLAQGAELLQKKILEKIKDLDLSGISTAKPEILDGIRQNLDAGVFNKHNQTGIVEVRATFKAIRDSELLWELEIIWDADNPVPSDKSNAQTAHYGYEVYKNNIRVAGPGHIFFEKNIILPHYRIKNIGLIEDLSLKLSKSGKMGNGTMTSETRYFKLKKL</sequence>
<keyword evidence="2" id="KW-1185">Reference proteome</keyword>
<dbReference type="EMBL" id="NCSJ02000368">
    <property type="protein sequence ID" value="RFU25069.1"/>
    <property type="molecule type" value="Genomic_DNA"/>
</dbReference>
<name>A0A3E2GVD0_SCYLI</name>
<feature type="non-terminal residue" evidence="1">
    <location>
        <position position="166"/>
    </location>
</feature>
<protein>
    <submittedName>
        <fullName evidence="1">Uncharacterized protein</fullName>
    </submittedName>
</protein>
<proteinExistence type="predicted"/>
<comment type="caution">
    <text evidence="1">The sequence shown here is derived from an EMBL/GenBank/DDBJ whole genome shotgun (WGS) entry which is preliminary data.</text>
</comment>
<dbReference type="OMA" id="FELEVIW"/>
<evidence type="ECO:0000313" key="1">
    <source>
        <dbReference type="EMBL" id="RFU25069.1"/>
    </source>
</evidence>